<evidence type="ECO:0000256" key="7">
    <source>
        <dbReference type="PROSITE-ProRule" id="PRU10137"/>
    </source>
</evidence>
<dbReference type="Gene3D" id="3.40.50.1390">
    <property type="entry name" value="Resolvase, N-terminal catalytic domain"/>
    <property type="match status" value="1"/>
</dbReference>
<dbReference type="SMART" id="SM00857">
    <property type="entry name" value="Resolvase"/>
    <property type="match status" value="1"/>
</dbReference>
<keyword evidence="3" id="KW-0230">DNA invertase</keyword>
<dbReference type="PROSITE" id="PS00398">
    <property type="entry name" value="RECOMBINASES_2"/>
    <property type="match status" value="1"/>
</dbReference>
<evidence type="ECO:0000313" key="9">
    <source>
        <dbReference type="EMBL" id="MBB5406053.1"/>
    </source>
</evidence>
<dbReference type="Pfam" id="PF00239">
    <property type="entry name" value="Resolvase"/>
    <property type="match status" value="1"/>
</dbReference>
<dbReference type="AlphaFoldDB" id="A0A7W8LG08"/>
<sequence>MYDDMDIGYARVSTHEQHLALQVDALKAAGCSKVLTEIASGASTERPVLAHLLDDARAGDVIVIWKLDRLGRSLHHLIDVVGLLLARDVGLRSLNDPVDTTTAQGRFVFNLFASLAEFERDVIRERTQAGLSAARARGRKGGRPKGLPAKAEPTAYAAETLYREGRLSAEQIAQRLHISKSTLYAYLRHRGVPVGGRATDKA</sequence>
<evidence type="ECO:0000313" key="10">
    <source>
        <dbReference type="Proteomes" id="UP000592820"/>
    </source>
</evidence>
<dbReference type="Gene3D" id="1.10.10.60">
    <property type="entry name" value="Homeodomain-like"/>
    <property type="match status" value="1"/>
</dbReference>
<proteinExistence type="inferred from homology"/>
<feature type="domain" description="Resolvase/invertase-type recombinase catalytic" evidence="8">
    <location>
        <begin position="5"/>
        <end position="138"/>
    </location>
</feature>
<dbReference type="GO" id="GO:0015074">
    <property type="term" value="P:DNA integration"/>
    <property type="evidence" value="ECO:0007669"/>
    <property type="project" value="UniProtKB-KW"/>
</dbReference>
<evidence type="ECO:0000256" key="2">
    <source>
        <dbReference type="ARBA" id="ARBA00022908"/>
    </source>
</evidence>
<evidence type="ECO:0000256" key="6">
    <source>
        <dbReference type="PIRSR" id="PIRSR606118-50"/>
    </source>
</evidence>
<dbReference type="InterPro" id="IPR055741">
    <property type="entry name" value="DUF7317"/>
</dbReference>
<reference evidence="9 10" key="1">
    <citation type="submission" date="2020-08" db="EMBL/GenBank/DDBJ databases">
        <title>Genomic Encyclopedia of Type Strains, Phase IV (KMG-V): Genome sequencing to study the core and pangenomes of soil and plant-associated prokaryotes.</title>
        <authorList>
            <person name="Whitman W."/>
        </authorList>
    </citation>
    <scope>NUCLEOTIDE SEQUENCE [LARGE SCALE GENOMIC DNA]</scope>
    <source>
        <strain evidence="9 10">JPY162</strain>
    </source>
</reference>
<dbReference type="PROSITE" id="PS51736">
    <property type="entry name" value="RECOMBINASES_3"/>
    <property type="match status" value="1"/>
</dbReference>
<dbReference type="InterPro" id="IPR006118">
    <property type="entry name" value="Recombinase_CS"/>
</dbReference>
<dbReference type="Pfam" id="PF24001">
    <property type="entry name" value="DUF7317"/>
    <property type="match status" value="1"/>
</dbReference>
<evidence type="ECO:0000256" key="4">
    <source>
        <dbReference type="ARBA" id="ARBA00023125"/>
    </source>
</evidence>
<comment type="caution">
    <text evidence="9">The sequence shown here is derived from an EMBL/GenBank/DDBJ whole genome shotgun (WGS) entry which is preliminary data.</text>
</comment>
<dbReference type="GO" id="GO:0003677">
    <property type="term" value="F:DNA binding"/>
    <property type="evidence" value="ECO:0007669"/>
    <property type="project" value="UniProtKB-KW"/>
</dbReference>
<name>A0A7W8LG08_9BURK</name>
<keyword evidence="2" id="KW-0229">DNA integration</keyword>
<dbReference type="EMBL" id="JACHDE010000067">
    <property type="protein sequence ID" value="MBB5406053.1"/>
    <property type="molecule type" value="Genomic_DNA"/>
</dbReference>
<dbReference type="FunFam" id="3.40.50.1390:FF:000001">
    <property type="entry name" value="DNA recombinase"/>
    <property type="match status" value="1"/>
</dbReference>
<organism evidence="9 10">
    <name type="scientific">Paraburkholderia youngii</name>
    <dbReference type="NCBI Taxonomy" id="2782701"/>
    <lineage>
        <taxon>Bacteria</taxon>
        <taxon>Pseudomonadati</taxon>
        <taxon>Pseudomonadota</taxon>
        <taxon>Betaproteobacteria</taxon>
        <taxon>Burkholderiales</taxon>
        <taxon>Burkholderiaceae</taxon>
        <taxon>Paraburkholderia</taxon>
    </lineage>
</organism>
<evidence type="ECO:0000256" key="3">
    <source>
        <dbReference type="ARBA" id="ARBA00023100"/>
    </source>
</evidence>
<gene>
    <name evidence="9" type="ORF">HDG41_008156</name>
</gene>
<dbReference type="PANTHER" id="PTHR30461">
    <property type="entry name" value="DNA-INVERTASE FROM LAMBDOID PROPHAGE"/>
    <property type="match status" value="1"/>
</dbReference>
<feature type="active site" description="O-(5'-phospho-DNA)-serine intermediate" evidence="6 7">
    <location>
        <position position="13"/>
    </location>
</feature>
<dbReference type="InterPro" id="IPR036162">
    <property type="entry name" value="Resolvase-like_N_sf"/>
</dbReference>
<dbReference type="Proteomes" id="UP000592820">
    <property type="component" value="Unassembled WGS sequence"/>
</dbReference>
<dbReference type="InterPro" id="IPR006119">
    <property type="entry name" value="Resolv_N"/>
</dbReference>
<evidence type="ECO:0000256" key="1">
    <source>
        <dbReference type="ARBA" id="ARBA00009913"/>
    </source>
</evidence>
<dbReference type="PANTHER" id="PTHR30461:SF2">
    <property type="entry name" value="SERINE RECOMBINASE PINE-RELATED"/>
    <property type="match status" value="1"/>
</dbReference>
<dbReference type="CDD" id="cd03768">
    <property type="entry name" value="SR_ResInv"/>
    <property type="match status" value="1"/>
</dbReference>
<protein>
    <submittedName>
        <fullName evidence="9">DNA invertase Pin-like site-specific DNA recombinase</fullName>
    </submittedName>
</protein>
<dbReference type="InterPro" id="IPR050639">
    <property type="entry name" value="SSR_resolvase"/>
</dbReference>
<keyword evidence="5" id="KW-0233">DNA recombination</keyword>
<dbReference type="SUPFAM" id="SSF53041">
    <property type="entry name" value="Resolvase-like"/>
    <property type="match status" value="1"/>
</dbReference>
<dbReference type="GO" id="GO:0000150">
    <property type="term" value="F:DNA strand exchange activity"/>
    <property type="evidence" value="ECO:0007669"/>
    <property type="project" value="UniProtKB-KW"/>
</dbReference>
<accession>A0A7W8LG08</accession>
<keyword evidence="4" id="KW-0238">DNA-binding</keyword>
<evidence type="ECO:0000256" key="5">
    <source>
        <dbReference type="ARBA" id="ARBA00023172"/>
    </source>
</evidence>
<dbReference type="PROSITE" id="PS00397">
    <property type="entry name" value="RECOMBINASES_1"/>
    <property type="match status" value="1"/>
</dbReference>
<comment type="similarity">
    <text evidence="1">Belongs to the site-specific recombinase resolvase family.</text>
</comment>
<evidence type="ECO:0000259" key="8">
    <source>
        <dbReference type="PROSITE" id="PS51736"/>
    </source>
</evidence>